<dbReference type="NCBIfam" id="TIGR04086">
    <property type="entry name" value="TIGR04086_membr"/>
    <property type="match status" value="1"/>
</dbReference>
<dbReference type="STRING" id="146817.SAMN04488502_101524"/>
<protein>
    <submittedName>
        <fullName evidence="2">Putative membrane protein, TIGR04086 family</fullName>
    </submittedName>
</protein>
<dbReference type="AlphaFoldDB" id="A0A1G9M0H7"/>
<feature type="transmembrane region" description="Helical" evidence="1">
    <location>
        <begin position="117"/>
        <end position="136"/>
    </location>
</feature>
<gene>
    <name evidence="2" type="ORF">SAMN04488502_101524</name>
</gene>
<proteinExistence type="predicted"/>
<feature type="transmembrane region" description="Helical" evidence="1">
    <location>
        <begin position="85"/>
        <end position="105"/>
    </location>
</feature>
<dbReference type="OrthoDB" id="1685005at2"/>
<keyword evidence="1" id="KW-0812">Transmembrane</keyword>
<dbReference type="Pfam" id="PF12670">
    <property type="entry name" value="DUF3792"/>
    <property type="match status" value="1"/>
</dbReference>
<sequence>MAKVTGRKRYGTQPQRAAGIAVPVFQGLVVSLVVSVISVVFLSFITLTSDSTFVEAYLKYIMVAVTMVSIFIGSAFATSKVESRALLVGMAVGCIYVLISVGIGLEITNDSITWPVLANKFLAGLAAGALGGVIGVNL</sequence>
<dbReference type="InterPro" id="IPR023804">
    <property type="entry name" value="DUF3792_TM"/>
</dbReference>
<keyword evidence="3" id="KW-1185">Reference proteome</keyword>
<evidence type="ECO:0000313" key="3">
    <source>
        <dbReference type="Proteomes" id="UP000214880"/>
    </source>
</evidence>
<dbReference type="EMBL" id="FNHB01000001">
    <property type="protein sequence ID" value="SDL67706.1"/>
    <property type="molecule type" value="Genomic_DNA"/>
</dbReference>
<feature type="transmembrane region" description="Helical" evidence="1">
    <location>
        <begin position="20"/>
        <end position="45"/>
    </location>
</feature>
<keyword evidence="1" id="KW-0472">Membrane</keyword>
<accession>A0A1G9M0H7</accession>
<evidence type="ECO:0000313" key="2">
    <source>
        <dbReference type="EMBL" id="SDL67706.1"/>
    </source>
</evidence>
<dbReference type="RefSeq" id="WP_092067979.1">
    <property type="nucleotide sequence ID" value="NZ_FNHB01000001.1"/>
</dbReference>
<feature type="transmembrane region" description="Helical" evidence="1">
    <location>
        <begin position="57"/>
        <end position="78"/>
    </location>
</feature>
<keyword evidence="1" id="KW-1133">Transmembrane helix</keyword>
<reference evidence="2 3" key="1">
    <citation type="submission" date="2016-10" db="EMBL/GenBank/DDBJ databases">
        <authorList>
            <person name="de Groot N.N."/>
        </authorList>
    </citation>
    <scope>NUCLEOTIDE SEQUENCE [LARGE SCALE GENOMIC DNA]</scope>
    <source>
        <strain evidence="2 3">DSM 1736</strain>
    </source>
</reference>
<organism evidence="2 3">
    <name type="scientific">Dendrosporobacter quercicolus</name>
    <dbReference type="NCBI Taxonomy" id="146817"/>
    <lineage>
        <taxon>Bacteria</taxon>
        <taxon>Bacillati</taxon>
        <taxon>Bacillota</taxon>
        <taxon>Negativicutes</taxon>
        <taxon>Selenomonadales</taxon>
        <taxon>Sporomusaceae</taxon>
        <taxon>Dendrosporobacter</taxon>
    </lineage>
</organism>
<evidence type="ECO:0000256" key="1">
    <source>
        <dbReference type="SAM" id="Phobius"/>
    </source>
</evidence>
<dbReference type="Proteomes" id="UP000214880">
    <property type="component" value="Unassembled WGS sequence"/>
</dbReference>
<name>A0A1G9M0H7_9FIRM</name>